<dbReference type="RefSeq" id="WP_183960340.1">
    <property type="nucleotide sequence ID" value="NZ_JACHHP010000002.1"/>
</dbReference>
<dbReference type="Gene3D" id="3.20.20.370">
    <property type="entry name" value="Glycoside hydrolase/deacetylase"/>
    <property type="match status" value="1"/>
</dbReference>
<dbReference type="InterPro" id="IPR002509">
    <property type="entry name" value="NODB_dom"/>
</dbReference>
<protein>
    <submittedName>
        <fullName evidence="2">Peptidoglycan/xylan/chitin deacetylase (PgdA/CDA1 family)</fullName>
    </submittedName>
</protein>
<evidence type="ECO:0000259" key="1">
    <source>
        <dbReference type="Pfam" id="PF01522"/>
    </source>
</evidence>
<accession>A0A7W8D4K3</accession>
<feature type="domain" description="NodB homology" evidence="1">
    <location>
        <begin position="104"/>
        <end position="215"/>
    </location>
</feature>
<dbReference type="EMBL" id="JACHHP010000002">
    <property type="protein sequence ID" value="MBB5207820.1"/>
    <property type="molecule type" value="Genomic_DNA"/>
</dbReference>
<gene>
    <name evidence="2" type="ORF">HNQ52_001349</name>
</gene>
<dbReference type="GO" id="GO:0005975">
    <property type="term" value="P:carbohydrate metabolic process"/>
    <property type="evidence" value="ECO:0007669"/>
    <property type="project" value="InterPro"/>
</dbReference>
<proteinExistence type="predicted"/>
<name>A0A7W8D4K3_9GAMM</name>
<evidence type="ECO:0000313" key="2">
    <source>
        <dbReference type="EMBL" id="MBB5207820.1"/>
    </source>
</evidence>
<sequence length="271" mass="29949">MRAAVLTYHSNNVLGHDYAQNDHVALASDLATLAALRIPVVPLQRVVDALDAPHTLPERCVALSCDDGSWFDWHDLEHPTLGMQRSFANVLGDAEAARPGVPVHMTSFVIVSPQARAELDRTCLIGRGWWGEEWWQAALDSGRMAIESHSWDHQHDTLAQTATGLPGGTFRNVDTQAAADIEILQASAYLDAALPSRRTRLFAYPYGDVGDYLADEYLPLQRARHGLDAAFGTEPIAVHGRSDRWRLGRYVCGQHWNSAETLEALMRDAFG</sequence>
<evidence type="ECO:0000313" key="3">
    <source>
        <dbReference type="Proteomes" id="UP000521199"/>
    </source>
</evidence>
<organism evidence="2 3">
    <name type="scientific">Chiayiivirga flava</name>
    <dbReference type="NCBI Taxonomy" id="659595"/>
    <lineage>
        <taxon>Bacteria</taxon>
        <taxon>Pseudomonadati</taxon>
        <taxon>Pseudomonadota</taxon>
        <taxon>Gammaproteobacteria</taxon>
        <taxon>Lysobacterales</taxon>
        <taxon>Lysobacteraceae</taxon>
        <taxon>Chiayiivirga</taxon>
    </lineage>
</organism>
<keyword evidence="3" id="KW-1185">Reference proteome</keyword>
<comment type="caution">
    <text evidence="2">The sequence shown here is derived from an EMBL/GenBank/DDBJ whole genome shotgun (WGS) entry which is preliminary data.</text>
</comment>
<dbReference type="SUPFAM" id="SSF88713">
    <property type="entry name" value="Glycoside hydrolase/deacetylase"/>
    <property type="match status" value="1"/>
</dbReference>
<dbReference type="Pfam" id="PF01522">
    <property type="entry name" value="Polysacc_deac_1"/>
    <property type="match status" value="1"/>
</dbReference>
<reference evidence="2 3" key="1">
    <citation type="submission" date="2020-08" db="EMBL/GenBank/DDBJ databases">
        <title>Genomic Encyclopedia of Type Strains, Phase IV (KMG-IV): sequencing the most valuable type-strain genomes for metagenomic binning, comparative biology and taxonomic classification.</title>
        <authorList>
            <person name="Goeker M."/>
        </authorList>
    </citation>
    <scope>NUCLEOTIDE SEQUENCE [LARGE SCALE GENOMIC DNA]</scope>
    <source>
        <strain evidence="2 3">DSM 24163</strain>
    </source>
</reference>
<dbReference type="Proteomes" id="UP000521199">
    <property type="component" value="Unassembled WGS sequence"/>
</dbReference>
<dbReference type="InterPro" id="IPR011330">
    <property type="entry name" value="Glyco_hydro/deAcase_b/a-brl"/>
</dbReference>
<dbReference type="GO" id="GO:0016810">
    <property type="term" value="F:hydrolase activity, acting on carbon-nitrogen (but not peptide) bonds"/>
    <property type="evidence" value="ECO:0007669"/>
    <property type="project" value="InterPro"/>
</dbReference>
<dbReference type="AlphaFoldDB" id="A0A7W8D4K3"/>